<keyword evidence="1" id="KW-0812">Transmembrane</keyword>
<evidence type="ECO:0000313" key="2">
    <source>
        <dbReference type="EMBL" id="QCX48953.1"/>
    </source>
</evidence>
<evidence type="ECO:0000256" key="1">
    <source>
        <dbReference type="SAM" id="Phobius"/>
    </source>
</evidence>
<protein>
    <submittedName>
        <fullName evidence="2">Uncharacterized protein</fullName>
    </submittedName>
</protein>
<accession>A0AA92EBN5</accession>
<proteinExistence type="predicted"/>
<organism evidence="2 3">
    <name type="scientific">Ralstonia solanacearum</name>
    <name type="common">Pseudomonas solanacearum</name>
    <dbReference type="NCBI Taxonomy" id="305"/>
    <lineage>
        <taxon>Bacteria</taxon>
        <taxon>Pseudomonadati</taxon>
        <taxon>Pseudomonadota</taxon>
        <taxon>Betaproteobacteria</taxon>
        <taxon>Burkholderiales</taxon>
        <taxon>Burkholderiaceae</taxon>
        <taxon>Ralstonia</taxon>
        <taxon>Ralstonia solanacearum species complex</taxon>
    </lineage>
</organism>
<reference evidence="2 3" key="1">
    <citation type="submission" date="2019-04" db="EMBL/GenBank/DDBJ databases">
        <title>Complete Genome of UW386 and Higher Quality Genome of UW700.</title>
        <authorList>
            <person name="Jacobs J."/>
            <person name="Perez A."/>
            <person name="Steidl O."/>
            <person name="Allen C."/>
        </authorList>
    </citation>
    <scope>NUCLEOTIDE SEQUENCE [LARGE SCALE GENOMIC DNA]</scope>
    <source>
        <strain evidence="2 3">UW386</strain>
    </source>
</reference>
<dbReference type="EMBL" id="CP039339">
    <property type="protein sequence ID" value="QCX48953.1"/>
    <property type="molecule type" value="Genomic_DNA"/>
</dbReference>
<evidence type="ECO:0000313" key="3">
    <source>
        <dbReference type="Proteomes" id="UP000310553"/>
    </source>
</evidence>
<sequence>MQPHFTQMGEMSGWDAFGLVVGLLVWGAVAVGFVWFMRAWSPARVLDRLAKGASSAWVGEMRFGRRMLLRSLMLREEAAVELDGARLDLADEMLREDLHFLGGLAGVW</sequence>
<name>A0AA92EBN5_RALSL</name>
<feature type="transmembrane region" description="Helical" evidence="1">
    <location>
        <begin position="16"/>
        <end position="36"/>
    </location>
</feature>
<dbReference type="Proteomes" id="UP000310553">
    <property type="component" value="Chromosome"/>
</dbReference>
<dbReference type="AlphaFoldDB" id="A0AA92EBN5"/>
<keyword evidence="1" id="KW-1133">Transmembrane helix</keyword>
<gene>
    <name evidence="2" type="ORF">E7Z57_07425</name>
</gene>
<keyword evidence="1" id="KW-0472">Membrane</keyword>